<dbReference type="EMBL" id="SNYJ01000006">
    <property type="protein sequence ID" value="TDQ40433.1"/>
    <property type="molecule type" value="Genomic_DNA"/>
</dbReference>
<dbReference type="Pfam" id="PF07315">
    <property type="entry name" value="DUF1462"/>
    <property type="match status" value="1"/>
</dbReference>
<organism evidence="1 2">
    <name type="scientific">Aureibacillus halotolerans</name>
    <dbReference type="NCBI Taxonomy" id="1508390"/>
    <lineage>
        <taxon>Bacteria</taxon>
        <taxon>Bacillati</taxon>
        <taxon>Bacillota</taxon>
        <taxon>Bacilli</taxon>
        <taxon>Bacillales</taxon>
        <taxon>Bacillaceae</taxon>
        <taxon>Aureibacillus</taxon>
    </lineage>
</organism>
<dbReference type="AlphaFoldDB" id="A0A4R6U6E0"/>
<dbReference type="InterPro" id="IPR038218">
    <property type="entry name" value="YuzD-like_sp"/>
</dbReference>
<protein>
    <submittedName>
        <fullName evidence="1">Disulfide oxidoreductase YuzD</fullName>
    </submittedName>
</protein>
<dbReference type="Proteomes" id="UP000295632">
    <property type="component" value="Unassembled WGS sequence"/>
</dbReference>
<evidence type="ECO:0000313" key="1">
    <source>
        <dbReference type="EMBL" id="TDQ40433.1"/>
    </source>
</evidence>
<sequence>MKQKASLLVIGRHAPCPSCVSSPSSVETHEWLNAAISRKFPDQPFESQYIDVDNQMELEEDIQAYVQAVLNDDYFYPLVVLNNTIVAEGVPRLKPIIKAFEDIGYVPQTDLRS</sequence>
<dbReference type="OrthoDB" id="2389679at2"/>
<name>A0A4R6U6E0_9BACI</name>
<keyword evidence="2" id="KW-1185">Reference proteome</keyword>
<evidence type="ECO:0000313" key="2">
    <source>
        <dbReference type="Proteomes" id="UP000295632"/>
    </source>
</evidence>
<dbReference type="SUPFAM" id="SSF52833">
    <property type="entry name" value="Thioredoxin-like"/>
    <property type="match status" value="1"/>
</dbReference>
<dbReference type="RefSeq" id="WP_133580242.1">
    <property type="nucleotide sequence ID" value="NZ_SNYJ01000006.1"/>
</dbReference>
<proteinExistence type="predicted"/>
<accession>A0A4R6U6E0</accession>
<dbReference type="Gene3D" id="3.40.30.30">
    <property type="entry name" value="Hypothetical protein sa0798"/>
    <property type="match status" value="1"/>
</dbReference>
<gene>
    <name evidence="1" type="ORF">EV213_106151</name>
</gene>
<reference evidence="1 2" key="1">
    <citation type="submission" date="2019-03" db="EMBL/GenBank/DDBJ databases">
        <title>Genomic Encyclopedia of Type Strains, Phase IV (KMG-IV): sequencing the most valuable type-strain genomes for metagenomic binning, comparative biology and taxonomic classification.</title>
        <authorList>
            <person name="Goeker M."/>
        </authorList>
    </citation>
    <scope>NUCLEOTIDE SEQUENCE [LARGE SCALE GENOMIC DNA]</scope>
    <source>
        <strain evidence="1 2">DSM 28697</strain>
    </source>
</reference>
<dbReference type="InterPro" id="IPR036249">
    <property type="entry name" value="Thioredoxin-like_sf"/>
</dbReference>
<dbReference type="InterPro" id="IPR009190">
    <property type="entry name" value="DUF1462"/>
</dbReference>
<comment type="caution">
    <text evidence="1">The sequence shown here is derived from an EMBL/GenBank/DDBJ whole genome shotgun (WGS) entry which is preliminary data.</text>
</comment>